<name>A0A3S3QEW0_9FLAO</name>
<dbReference type="GO" id="GO:0016787">
    <property type="term" value="F:hydrolase activity"/>
    <property type="evidence" value="ECO:0007669"/>
    <property type="project" value="UniProtKB-KW"/>
</dbReference>
<dbReference type="PANTHER" id="PTHR46825">
    <property type="entry name" value="D-ALANYL-D-ALANINE-CARBOXYPEPTIDASE/ENDOPEPTIDASE AMPH"/>
    <property type="match status" value="1"/>
</dbReference>
<evidence type="ECO:0000313" key="4">
    <source>
        <dbReference type="Proteomes" id="UP000287527"/>
    </source>
</evidence>
<dbReference type="InterPro" id="IPR012338">
    <property type="entry name" value="Beta-lactam/transpept-like"/>
</dbReference>
<dbReference type="Proteomes" id="UP000287527">
    <property type="component" value="Unassembled WGS sequence"/>
</dbReference>
<dbReference type="AlphaFoldDB" id="A0A3S3QEW0"/>
<feature type="domain" description="Beta-lactamase-related" evidence="2">
    <location>
        <begin position="45"/>
        <end position="331"/>
    </location>
</feature>
<keyword evidence="3" id="KW-0378">Hydrolase</keyword>
<evidence type="ECO:0000256" key="1">
    <source>
        <dbReference type="SAM" id="SignalP"/>
    </source>
</evidence>
<feature type="chain" id="PRO_5018628394" evidence="1">
    <location>
        <begin position="20"/>
        <end position="440"/>
    </location>
</feature>
<dbReference type="OrthoDB" id="9793489at2"/>
<protein>
    <submittedName>
        <fullName evidence="3">Class A beta-lactamase-related serine hydrolase</fullName>
    </submittedName>
</protein>
<dbReference type="Pfam" id="PF00144">
    <property type="entry name" value="Beta-lactamase"/>
    <property type="match status" value="1"/>
</dbReference>
<dbReference type="InterPro" id="IPR001466">
    <property type="entry name" value="Beta-lactam-related"/>
</dbReference>
<comment type="caution">
    <text evidence="3">The sequence shown here is derived from an EMBL/GenBank/DDBJ whole genome shotgun (WGS) entry which is preliminary data.</text>
</comment>
<reference evidence="3 4" key="1">
    <citation type="submission" date="2019-01" db="EMBL/GenBank/DDBJ databases">
        <title>Flavobacterium sp. nov.,isolated from freshwater.</title>
        <authorList>
            <person name="Zhang R."/>
            <person name="Du Z.-J."/>
        </authorList>
    </citation>
    <scope>NUCLEOTIDE SEQUENCE [LARGE SCALE GENOMIC DNA]</scope>
    <source>
        <strain evidence="3 4">1E403</strain>
    </source>
</reference>
<keyword evidence="4" id="KW-1185">Reference proteome</keyword>
<dbReference type="Gene3D" id="3.40.710.10">
    <property type="entry name" value="DD-peptidase/beta-lactamase superfamily"/>
    <property type="match status" value="1"/>
</dbReference>
<dbReference type="RefSeq" id="WP_128388143.1">
    <property type="nucleotide sequence ID" value="NZ_SBII01000001.1"/>
</dbReference>
<gene>
    <name evidence="3" type="ORF">EPI11_01270</name>
</gene>
<sequence>MKIPFLTLFTLLFALTGFAQHEGAKFEKIDSLLNYLYQNNKFMGSVAIQEKGEIVFEKAYGFADVENGVAATPVTKYKVGAVTKIFTSSIIFQLVEEKKLKLDTKLSEFFPKIKNAGKITIADMLNHKSGILNYTADAQFLVYRNKLQNRKDMVTRLESYNAAFEPGEKSDYSDSNYLLLGYIIQDITKKSYKDNVMERVVKPAGLKNTYYFTKINPKKNEAYSYSFVNGKWVKADEWHESVIGASGALASTASDMTKFIKALFDGKIVKKELLDIMTRTDMAYGSGIFAFPFIERKFFGHNGGIESFNTVVGYYPKDQLGFALLVNGDNYNYNDIVMGVLSCYYKLPYLFPNLNSAKIDETVLKSYEGIYSTPSLPFKVNIKLVNGTLIAHATDQGSFPLNPLSETIFNFDPAGITMTFSKKGFILKQADGMITEFKKE</sequence>
<keyword evidence="1" id="KW-0732">Signal</keyword>
<evidence type="ECO:0000313" key="3">
    <source>
        <dbReference type="EMBL" id="RWX03587.1"/>
    </source>
</evidence>
<dbReference type="SUPFAM" id="SSF56601">
    <property type="entry name" value="beta-lactamase/transpeptidase-like"/>
    <property type="match status" value="1"/>
</dbReference>
<organism evidence="3 4">
    <name type="scientific">Flavobacterium cerinum</name>
    <dbReference type="NCBI Taxonomy" id="2502784"/>
    <lineage>
        <taxon>Bacteria</taxon>
        <taxon>Pseudomonadati</taxon>
        <taxon>Bacteroidota</taxon>
        <taxon>Flavobacteriia</taxon>
        <taxon>Flavobacteriales</taxon>
        <taxon>Flavobacteriaceae</taxon>
        <taxon>Flavobacterium</taxon>
    </lineage>
</organism>
<proteinExistence type="predicted"/>
<accession>A0A3S3QEW0</accession>
<dbReference type="PANTHER" id="PTHR46825:SF9">
    <property type="entry name" value="BETA-LACTAMASE-RELATED DOMAIN-CONTAINING PROTEIN"/>
    <property type="match status" value="1"/>
</dbReference>
<dbReference type="InterPro" id="IPR050491">
    <property type="entry name" value="AmpC-like"/>
</dbReference>
<evidence type="ECO:0000259" key="2">
    <source>
        <dbReference type="Pfam" id="PF00144"/>
    </source>
</evidence>
<dbReference type="EMBL" id="SBII01000001">
    <property type="protein sequence ID" value="RWX03587.1"/>
    <property type="molecule type" value="Genomic_DNA"/>
</dbReference>
<feature type="signal peptide" evidence="1">
    <location>
        <begin position="1"/>
        <end position="19"/>
    </location>
</feature>